<evidence type="ECO:0000256" key="8">
    <source>
        <dbReference type="SAM" id="Phobius"/>
    </source>
</evidence>
<evidence type="ECO:0000256" key="3">
    <source>
        <dbReference type="ARBA" id="ARBA00022692"/>
    </source>
</evidence>
<dbReference type="PANTHER" id="PTHR30625">
    <property type="entry name" value="PROTEIN TOLQ"/>
    <property type="match status" value="1"/>
</dbReference>
<dbReference type="Pfam" id="PF01618">
    <property type="entry name" value="MotA_ExbB"/>
    <property type="match status" value="1"/>
</dbReference>
<accession>A0A5C6DRP5</accession>
<evidence type="ECO:0000256" key="2">
    <source>
        <dbReference type="ARBA" id="ARBA00022475"/>
    </source>
</evidence>
<protein>
    <submittedName>
        <fullName evidence="10">Biopolymer transport protein ExbB</fullName>
    </submittedName>
</protein>
<feature type="transmembrane region" description="Helical" evidence="8">
    <location>
        <begin position="252"/>
        <end position="278"/>
    </location>
</feature>
<gene>
    <name evidence="10" type="primary">exbB_3</name>
    <name evidence="10" type="ORF">Q31b_44750</name>
</gene>
<sequence>MFAPCGPLVSPKHPNDGTPNDGTPNDGMSVGKSVVRLLRLPCFALLASLMFSASAGAQDEDAMAEFGVDVAGGPTEVIVAENEPGVDAGDETTPAAKDQNLLSWVIKSLGWGYVFIFLALSISLVSLFVMNVLAARRDTLCPNELIENFEELLNEKQFQEAYDMARADESVLGKVLSAGLAKISRGYDKALEGMQEVGEEESMKLEHLLSYMALIGNLSPMIGLFGTVHGMISSFQVIAVGGASPKPAELASGISTALFTTLIGLAIAIPAIAAYNILRNRVSRLLLEVGVSSENLMSRFEDVQPKGAKK</sequence>
<comment type="caution">
    <text evidence="10">The sequence shown here is derived from an EMBL/GenBank/DDBJ whole genome shotgun (WGS) entry which is preliminary data.</text>
</comment>
<keyword evidence="11" id="KW-1185">Reference proteome</keyword>
<dbReference type="InterPro" id="IPR050790">
    <property type="entry name" value="ExbB/TolQ_transport"/>
</dbReference>
<evidence type="ECO:0000313" key="11">
    <source>
        <dbReference type="Proteomes" id="UP000315471"/>
    </source>
</evidence>
<dbReference type="GO" id="GO:0005886">
    <property type="term" value="C:plasma membrane"/>
    <property type="evidence" value="ECO:0007669"/>
    <property type="project" value="UniProtKB-SubCell"/>
</dbReference>
<keyword evidence="6" id="KW-0653">Protein transport</keyword>
<evidence type="ECO:0000256" key="4">
    <source>
        <dbReference type="ARBA" id="ARBA00022989"/>
    </source>
</evidence>
<evidence type="ECO:0000256" key="1">
    <source>
        <dbReference type="ARBA" id="ARBA00004651"/>
    </source>
</evidence>
<keyword evidence="4 8" id="KW-1133">Transmembrane helix</keyword>
<name>A0A5C6DRP5_9BACT</name>
<dbReference type="EMBL" id="SJPY01000007">
    <property type="protein sequence ID" value="TWU37686.1"/>
    <property type="molecule type" value="Genomic_DNA"/>
</dbReference>
<keyword evidence="6" id="KW-0813">Transport</keyword>
<feature type="transmembrane region" description="Helical" evidence="8">
    <location>
        <begin position="208"/>
        <end position="232"/>
    </location>
</feature>
<evidence type="ECO:0000256" key="5">
    <source>
        <dbReference type="ARBA" id="ARBA00023136"/>
    </source>
</evidence>
<organism evidence="10 11">
    <name type="scientific">Novipirellula aureliae</name>
    <dbReference type="NCBI Taxonomy" id="2527966"/>
    <lineage>
        <taxon>Bacteria</taxon>
        <taxon>Pseudomonadati</taxon>
        <taxon>Planctomycetota</taxon>
        <taxon>Planctomycetia</taxon>
        <taxon>Pirellulales</taxon>
        <taxon>Pirellulaceae</taxon>
        <taxon>Novipirellula</taxon>
    </lineage>
</organism>
<keyword evidence="5 8" id="KW-0472">Membrane</keyword>
<keyword evidence="2" id="KW-1003">Cell membrane</keyword>
<evidence type="ECO:0000256" key="7">
    <source>
        <dbReference type="SAM" id="MobiDB-lite"/>
    </source>
</evidence>
<proteinExistence type="inferred from homology"/>
<reference evidence="10 11" key="1">
    <citation type="submission" date="2019-02" db="EMBL/GenBank/DDBJ databases">
        <title>Deep-cultivation of Planctomycetes and their phenomic and genomic characterization uncovers novel biology.</title>
        <authorList>
            <person name="Wiegand S."/>
            <person name="Jogler M."/>
            <person name="Boedeker C."/>
            <person name="Pinto D."/>
            <person name="Vollmers J."/>
            <person name="Rivas-Marin E."/>
            <person name="Kohn T."/>
            <person name="Peeters S.H."/>
            <person name="Heuer A."/>
            <person name="Rast P."/>
            <person name="Oberbeckmann S."/>
            <person name="Bunk B."/>
            <person name="Jeske O."/>
            <person name="Meyerdierks A."/>
            <person name="Storesund J.E."/>
            <person name="Kallscheuer N."/>
            <person name="Luecker S."/>
            <person name="Lage O.M."/>
            <person name="Pohl T."/>
            <person name="Merkel B.J."/>
            <person name="Hornburger P."/>
            <person name="Mueller R.-W."/>
            <person name="Bruemmer F."/>
            <person name="Labrenz M."/>
            <person name="Spormann A.M."/>
            <person name="Op Den Camp H."/>
            <person name="Overmann J."/>
            <person name="Amann R."/>
            <person name="Jetten M.S.M."/>
            <person name="Mascher T."/>
            <person name="Medema M.H."/>
            <person name="Devos D.P."/>
            <person name="Kaster A.-K."/>
            <person name="Ovreas L."/>
            <person name="Rohde M."/>
            <person name="Galperin M.Y."/>
            <person name="Jogler C."/>
        </authorList>
    </citation>
    <scope>NUCLEOTIDE SEQUENCE [LARGE SCALE GENOMIC DNA]</scope>
    <source>
        <strain evidence="10 11">Q31b</strain>
    </source>
</reference>
<dbReference type="GO" id="GO:0017038">
    <property type="term" value="P:protein import"/>
    <property type="evidence" value="ECO:0007669"/>
    <property type="project" value="TreeGrafter"/>
</dbReference>
<feature type="transmembrane region" description="Helical" evidence="8">
    <location>
        <begin position="111"/>
        <end position="134"/>
    </location>
</feature>
<comment type="similarity">
    <text evidence="6">Belongs to the exbB/tolQ family.</text>
</comment>
<feature type="domain" description="MotA/TolQ/ExbB proton channel" evidence="9">
    <location>
        <begin position="170"/>
        <end position="288"/>
    </location>
</feature>
<dbReference type="Proteomes" id="UP000315471">
    <property type="component" value="Unassembled WGS sequence"/>
</dbReference>
<dbReference type="AlphaFoldDB" id="A0A5C6DRP5"/>
<feature type="region of interest" description="Disordered" evidence="7">
    <location>
        <begin position="1"/>
        <end position="26"/>
    </location>
</feature>
<dbReference type="InterPro" id="IPR002898">
    <property type="entry name" value="MotA_ExbB_proton_chnl"/>
</dbReference>
<evidence type="ECO:0000256" key="6">
    <source>
        <dbReference type="RuleBase" id="RU004057"/>
    </source>
</evidence>
<dbReference type="PANTHER" id="PTHR30625:SF17">
    <property type="entry name" value="TOLQ-RELATED"/>
    <property type="match status" value="1"/>
</dbReference>
<comment type="subcellular location">
    <subcellularLocation>
        <location evidence="1">Cell membrane</location>
        <topology evidence="1">Multi-pass membrane protein</topology>
    </subcellularLocation>
    <subcellularLocation>
        <location evidence="6">Membrane</location>
        <topology evidence="6">Multi-pass membrane protein</topology>
    </subcellularLocation>
</comment>
<keyword evidence="3 8" id="KW-0812">Transmembrane</keyword>
<evidence type="ECO:0000313" key="10">
    <source>
        <dbReference type="EMBL" id="TWU37686.1"/>
    </source>
</evidence>
<evidence type="ECO:0000259" key="9">
    <source>
        <dbReference type="Pfam" id="PF01618"/>
    </source>
</evidence>